<dbReference type="RefSeq" id="XP_025585630.1">
    <property type="nucleotide sequence ID" value="XM_025734867.2"/>
</dbReference>
<reference evidence="2" key="1">
    <citation type="submission" date="2014-10" db="EMBL/GenBank/DDBJ databases">
        <authorList>
            <person name="King R."/>
        </authorList>
    </citation>
    <scope>NUCLEOTIDE SEQUENCE [LARGE SCALE GENOMIC DNA]</scope>
    <source>
        <strain evidence="2">A3/5</strain>
    </source>
</reference>
<dbReference type="GeneID" id="37257985"/>
<accession>A0A2L2TN10</accession>
<evidence type="ECO:0000313" key="2">
    <source>
        <dbReference type="Proteomes" id="UP000245910"/>
    </source>
</evidence>
<dbReference type="EMBL" id="LN649230">
    <property type="protein sequence ID" value="CEI61910.1"/>
    <property type="molecule type" value="Genomic_DNA"/>
</dbReference>
<name>A0A2L2TN10_9HYPO</name>
<protein>
    <submittedName>
        <fullName evidence="1">Uncharacterized protein</fullName>
    </submittedName>
</protein>
<organism evidence="1 2">
    <name type="scientific">Fusarium venenatum</name>
    <dbReference type="NCBI Taxonomy" id="56646"/>
    <lineage>
        <taxon>Eukaryota</taxon>
        <taxon>Fungi</taxon>
        <taxon>Dikarya</taxon>
        <taxon>Ascomycota</taxon>
        <taxon>Pezizomycotina</taxon>
        <taxon>Sordariomycetes</taxon>
        <taxon>Hypocreomycetidae</taxon>
        <taxon>Hypocreales</taxon>
        <taxon>Nectriaceae</taxon>
        <taxon>Fusarium</taxon>
    </lineage>
</organism>
<dbReference type="Proteomes" id="UP000245910">
    <property type="component" value="Chromosome II"/>
</dbReference>
<dbReference type="PANTHER" id="PTHR40628">
    <property type="entry name" value="CHROMO DOMAIN-CONTAINING PROTEIN"/>
    <property type="match status" value="1"/>
</dbReference>
<proteinExistence type="predicted"/>
<dbReference type="PANTHER" id="PTHR40628:SF1">
    <property type="entry name" value="CHROMO DOMAIN-CONTAINING PROTEIN"/>
    <property type="match status" value="1"/>
</dbReference>
<dbReference type="AlphaFoldDB" id="A0A2L2TN10"/>
<evidence type="ECO:0000313" key="1">
    <source>
        <dbReference type="EMBL" id="CEI61910.1"/>
    </source>
</evidence>
<dbReference type="OrthoDB" id="4232400at2759"/>
<sequence length="114" mass="12723">MASLQRQDQANLPCPAWVWSNNHNVHVAKDRSWFGDDYVSIDSAINNGATQVVGIGTVELPTETFPHGNNPGSHGILRLKNVLHAPDIFLQHHRIAAEGKHLTMFTVIYCTKFH</sequence>
<keyword evidence="2" id="KW-1185">Reference proteome</keyword>
<dbReference type="KEGG" id="fvn:FVRRES_06346"/>